<dbReference type="EMBL" id="RSCE01000003">
    <property type="protein sequence ID" value="RSH84827.1"/>
    <property type="molecule type" value="Genomic_DNA"/>
</dbReference>
<dbReference type="PANTHER" id="PTHR22950:SF567">
    <property type="entry name" value="AMINO ACID TRANSPORTER TRANSMEMBRANE DOMAIN-CONTAINING PROTEIN"/>
    <property type="match status" value="1"/>
</dbReference>
<dbReference type="RefSeq" id="XP_028478275.1">
    <property type="nucleotide sequence ID" value="XM_028621823.1"/>
</dbReference>
<feature type="transmembrane region" description="Helical" evidence="6">
    <location>
        <begin position="85"/>
        <end position="106"/>
    </location>
</feature>
<comment type="caution">
    <text evidence="8">The sequence shown here is derived from an EMBL/GenBank/DDBJ whole genome shotgun (WGS) entry which is preliminary data.</text>
</comment>
<evidence type="ECO:0000313" key="9">
    <source>
        <dbReference type="Proteomes" id="UP000279236"/>
    </source>
</evidence>
<evidence type="ECO:0000256" key="5">
    <source>
        <dbReference type="ARBA" id="ARBA00023136"/>
    </source>
</evidence>
<feature type="transmembrane region" description="Helical" evidence="6">
    <location>
        <begin position="408"/>
        <end position="433"/>
    </location>
</feature>
<gene>
    <name evidence="8" type="ORF">EHS24_006356</name>
</gene>
<keyword evidence="4 6" id="KW-1133">Transmembrane helix</keyword>
<evidence type="ECO:0000259" key="7">
    <source>
        <dbReference type="Pfam" id="PF01490"/>
    </source>
</evidence>
<accession>A0A427Y171</accession>
<dbReference type="STRING" id="105984.A0A427Y171"/>
<dbReference type="OrthoDB" id="294730at2759"/>
<evidence type="ECO:0000256" key="6">
    <source>
        <dbReference type="SAM" id="Phobius"/>
    </source>
</evidence>
<feature type="transmembrane region" description="Helical" evidence="6">
    <location>
        <begin position="296"/>
        <end position="318"/>
    </location>
</feature>
<comment type="subcellular location">
    <subcellularLocation>
        <location evidence="1">Membrane</location>
        <topology evidence="1">Multi-pass membrane protein</topology>
    </subcellularLocation>
</comment>
<dbReference type="AlphaFoldDB" id="A0A427Y171"/>
<feature type="transmembrane region" description="Helical" evidence="6">
    <location>
        <begin position="265"/>
        <end position="284"/>
    </location>
</feature>
<name>A0A427Y171_9TREE</name>
<feature type="transmembrane region" description="Helical" evidence="6">
    <location>
        <begin position="445"/>
        <end position="466"/>
    </location>
</feature>
<feature type="transmembrane region" description="Helical" evidence="6">
    <location>
        <begin position="166"/>
        <end position="186"/>
    </location>
</feature>
<dbReference type="InterPro" id="IPR013057">
    <property type="entry name" value="AA_transpt_TM"/>
</dbReference>
<evidence type="ECO:0000313" key="8">
    <source>
        <dbReference type="EMBL" id="RSH84827.1"/>
    </source>
</evidence>
<feature type="transmembrane region" description="Helical" evidence="6">
    <location>
        <begin position="132"/>
        <end position="154"/>
    </location>
</feature>
<dbReference type="GO" id="GO:0016020">
    <property type="term" value="C:membrane"/>
    <property type="evidence" value="ECO:0007669"/>
    <property type="project" value="UniProtKB-SubCell"/>
</dbReference>
<dbReference type="PANTHER" id="PTHR22950">
    <property type="entry name" value="AMINO ACID TRANSPORTER"/>
    <property type="match status" value="1"/>
</dbReference>
<evidence type="ECO:0000256" key="2">
    <source>
        <dbReference type="ARBA" id="ARBA00008066"/>
    </source>
</evidence>
<comment type="similarity">
    <text evidence="2">Belongs to the amino acid/polyamine transporter 2 family.</text>
</comment>
<keyword evidence="5 6" id="KW-0472">Membrane</keyword>
<evidence type="ECO:0000256" key="3">
    <source>
        <dbReference type="ARBA" id="ARBA00022692"/>
    </source>
</evidence>
<sequence>MVNKTQEVVLTAADEGKKNDAPHYADDNLSDASSDVFALLAAKEEGHDIKYRTLSWQKATLLLFGEYVCLAILALPWSFSVLGWGLGLVVQLGIGAITWYTSYTLWQWCMKYPDAHDICEIAAHLFPQFSKLAYEATAIMLLLNNIFLVGFHVFTGAKVLNTLSDHSVCTVGFQGIAALIGIVVSIPRTLKHVSMMSIVSAICMAIAILLALIFSGIEPNPRGGYGGDWPTLGPVKTYGGIPPALSYADGVLTSSKLTFVNGFNAALNITFLWVGQILYPSFIAEMREPRDFPKALAALTFLEMILFLVVSVVGYYYLGQYAEAPMIGSLLLEKHRKAAFAFVIVPTVIIGAIYSNVTAKFVYRRFLGNSRHAHSHTVLGWGTWIAITIVIWGIGFVLGNVIPSMGDFLSILSAAFDSFFGFIFWAVAFYHLYRGKYFTSPLNSVLTVLNVFIFALGLLMLGAGMYTSVDAIIADYSGAVKGPFSCVDNAL</sequence>
<feature type="transmembrane region" description="Helical" evidence="6">
    <location>
        <begin position="59"/>
        <end position="79"/>
    </location>
</feature>
<evidence type="ECO:0000256" key="1">
    <source>
        <dbReference type="ARBA" id="ARBA00004141"/>
    </source>
</evidence>
<reference evidence="8 9" key="1">
    <citation type="submission" date="2018-11" db="EMBL/GenBank/DDBJ databases">
        <title>Genome sequence of Apiotrichum porosum DSM 27194.</title>
        <authorList>
            <person name="Aliyu H."/>
            <person name="Gorte O."/>
            <person name="Ochsenreither K."/>
        </authorList>
    </citation>
    <scope>NUCLEOTIDE SEQUENCE [LARGE SCALE GENOMIC DNA]</scope>
    <source>
        <strain evidence="8 9">DSM 27194</strain>
    </source>
</reference>
<feature type="transmembrane region" description="Helical" evidence="6">
    <location>
        <begin position="198"/>
        <end position="217"/>
    </location>
</feature>
<keyword evidence="3 6" id="KW-0812">Transmembrane</keyword>
<organism evidence="8 9">
    <name type="scientific">Apiotrichum porosum</name>
    <dbReference type="NCBI Taxonomy" id="105984"/>
    <lineage>
        <taxon>Eukaryota</taxon>
        <taxon>Fungi</taxon>
        <taxon>Dikarya</taxon>
        <taxon>Basidiomycota</taxon>
        <taxon>Agaricomycotina</taxon>
        <taxon>Tremellomycetes</taxon>
        <taxon>Trichosporonales</taxon>
        <taxon>Trichosporonaceae</taxon>
        <taxon>Apiotrichum</taxon>
    </lineage>
</organism>
<dbReference type="Pfam" id="PF01490">
    <property type="entry name" value="Aa_trans"/>
    <property type="match status" value="1"/>
</dbReference>
<feature type="domain" description="Amino acid transporter transmembrane" evidence="7">
    <location>
        <begin position="53"/>
        <end position="467"/>
    </location>
</feature>
<dbReference type="GO" id="GO:0015179">
    <property type="term" value="F:L-amino acid transmembrane transporter activity"/>
    <property type="evidence" value="ECO:0007669"/>
    <property type="project" value="TreeGrafter"/>
</dbReference>
<feature type="transmembrane region" description="Helical" evidence="6">
    <location>
        <begin position="378"/>
        <end position="402"/>
    </location>
</feature>
<evidence type="ECO:0000256" key="4">
    <source>
        <dbReference type="ARBA" id="ARBA00022989"/>
    </source>
</evidence>
<protein>
    <recommendedName>
        <fullName evidence="7">Amino acid transporter transmembrane domain-containing protein</fullName>
    </recommendedName>
</protein>
<proteinExistence type="inferred from homology"/>
<keyword evidence="9" id="KW-1185">Reference proteome</keyword>
<dbReference type="GeneID" id="39590899"/>
<dbReference type="Proteomes" id="UP000279236">
    <property type="component" value="Unassembled WGS sequence"/>
</dbReference>
<feature type="transmembrane region" description="Helical" evidence="6">
    <location>
        <begin position="338"/>
        <end position="357"/>
    </location>
</feature>